<dbReference type="Pfam" id="PF02630">
    <property type="entry name" value="SCO1-SenC"/>
    <property type="match status" value="1"/>
</dbReference>
<dbReference type="FunFam" id="3.40.30.10:FF:000013">
    <property type="entry name" value="Blast:Protein SCO1 homolog, mitochondrial"/>
    <property type="match status" value="1"/>
</dbReference>
<evidence type="ECO:0000256" key="4">
    <source>
        <dbReference type="PIRSR" id="PIRSR603782-2"/>
    </source>
</evidence>
<evidence type="ECO:0000313" key="7">
    <source>
        <dbReference type="EMBL" id="NUZ07030.1"/>
    </source>
</evidence>
<evidence type="ECO:0000313" key="8">
    <source>
        <dbReference type="Proteomes" id="UP000529637"/>
    </source>
</evidence>
<dbReference type="GO" id="GO:0046872">
    <property type="term" value="F:metal ion binding"/>
    <property type="evidence" value="ECO:0007669"/>
    <property type="project" value="UniProtKB-KW"/>
</dbReference>
<feature type="binding site" evidence="3">
    <location>
        <position position="81"/>
    </location>
    <ligand>
        <name>Cu cation</name>
        <dbReference type="ChEBI" id="CHEBI:23378"/>
    </ligand>
</feature>
<reference evidence="7 8" key="1">
    <citation type="submission" date="2020-06" db="EMBL/GenBank/DDBJ databases">
        <title>Schlegella sp. ID0723 isolated from air conditioner.</title>
        <authorList>
            <person name="Kim D.Y."/>
            <person name="Kim D.-U."/>
        </authorList>
    </citation>
    <scope>NUCLEOTIDE SEQUENCE [LARGE SCALE GENOMIC DNA]</scope>
    <source>
        <strain evidence="7 8">ID0723</strain>
    </source>
</reference>
<dbReference type="InterPro" id="IPR036249">
    <property type="entry name" value="Thioredoxin-like_sf"/>
</dbReference>
<dbReference type="RefSeq" id="WP_176069867.1">
    <property type="nucleotide sequence ID" value="NZ_JABWMJ010000006.1"/>
</dbReference>
<sequence length="203" mass="21720">MRSHLRHLLLGLTVAAAAVASGCDRLGAARAPQFNGTDITGAEFARRLELPDASGKVRTLADWKGKVVVVFFGFTNCPDVCPTTMAELAQVRQALGADGGRLQVVFVTLDPERDTPEVLQRYVTNFGPDFVALRGTPEQTAAVAKEFKIFYGKVPGKTPGSYSVDHTAASFVFDPQGRARLFESYGRGAEALTADLKALLASS</sequence>
<evidence type="ECO:0000256" key="2">
    <source>
        <dbReference type="ARBA" id="ARBA00023008"/>
    </source>
</evidence>
<evidence type="ECO:0000256" key="3">
    <source>
        <dbReference type="PIRSR" id="PIRSR603782-1"/>
    </source>
</evidence>
<evidence type="ECO:0000256" key="1">
    <source>
        <dbReference type="ARBA" id="ARBA00010996"/>
    </source>
</evidence>
<dbReference type="PROSITE" id="PS51352">
    <property type="entry name" value="THIOREDOXIN_2"/>
    <property type="match status" value="1"/>
</dbReference>
<dbReference type="PANTHER" id="PTHR12151">
    <property type="entry name" value="ELECTRON TRANSPORT PROTIN SCO1/SENC FAMILY MEMBER"/>
    <property type="match status" value="1"/>
</dbReference>
<dbReference type="Gene3D" id="3.40.30.10">
    <property type="entry name" value="Glutaredoxin"/>
    <property type="match status" value="1"/>
</dbReference>
<keyword evidence="8" id="KW-1185">Reference proteome</keyword>
<dbReference type="CDD" id="cd02968">
    <property type="entry name" value="SCO"/>
    <property type="match status" value="1"/>
</dbReference>
<dbReference type="PANTHER" id="PTHR12151:SF25">
    <property type="entry name" value="LINALOOL DEHYDRATASE_ISOMERASE DOMAIN-CONTAINING PROTEIN"/>
    <property type="match status" value="1"/>
</dbReference>
<proteinExistence type="inferred from homology"/>
<dbReference type="Proteomes" id="UP000529637">
    <property type="component" value="Unassembled WGS sequence"/>
</dbReference>
<dbReference type="InterPro" id="IPR013766">
    <property type="entry name" value="Thioredoxin_domain"/>
</dbReference>
<feature type="chain" id="PRO_5031170176" evidence="5">
    <location>
        <begin position="21"/>
        <end position="203"/>
    </location>
</feature>
<dbReference type="InterPro" id="IPR003782">
    <property type="entry name" value="SCO1/SenC"/>
</dbReference>
<comment type="caution">
    <text evidence="7">The sequence shown here is derived from an EMBL/GenBank/DDBJ whole genome shotgun (WGS) entry which is preliminary data.</text>
</comment>
<comment type="similarity">
    <text evidence="1">Belongs to the SCO1/2 family.</text>
</comment>
<gene>
    <name evidence="7" type="ORF">HQN59_14790</name>
</gene>
<keyword evidence="4" id="KW-1015">Disulfide bond</keyword>
<organism evidence="7 8">
    <name type="scientific">Piscinibacter koreensis</name>
    <dbReference type="NCBI Taxonomy" id="2742824"/>
    <lineage>
        <taxon>Bacteria</taxon>
        <taxon>Pseudomonadati</taxon>
        <taxon>Pseudomonadota</taxon>
        <taxon>Betaproteobacteria</taxon>
        <taxon>Burkholderiales</taxon>
        <taxon>Sphaerotilaceae</taxon>
        <taxon>Piscinibacter</taxon>
    </lineage>
</organism>
<feature type="domain" description="Thioredoxin" evidence="6">
    <location>
        <begin position="25"/>
        <end position="201"/>
    </location>
</feature>
<feature type="disulfide bond" description="Redox-active" evidence="4">
    <location>
        <begin position="77"/>
        <end position="81"/>
    </location>
</feature>
<keyword evidence="5" id="KW-0732">Signal</keyword>
<protein>
    <submittedName>
        <fullName evidence="7">SCO family protein</fullName>
    </submittedName>
</protein>
<accession>A0A7Y6NPM6</accession>
<dbReference type="PROSITE" id="PS51257">
    <property type="entry name" value="PROKAR_LIPOPROTEIN"/>
    <property type="match status" value="1"/>
</dbReference>
<keyword evidence="2 3" id="KW-0186">Copper</keyword>
<keyword evidence="3" id="KW-0479">Metal-binding</keyword>
<name>A0A7Y6NPM6_9BURK</name>
<feature type="binding site" evidence="3">
    <location>
        <position position="77"/>
    </location>
    <ligand>
        <name>Cu cation</name>
        <dbReference type="ChEBI" id="CHEBI:23378"/>
    </ligand>
</feature>
<dbReference type="AlphaFoldDB" id="A0A7Y6NPM6"/>
<evidence type="ECO:0000259" key="6">
    <source>
        <dbReference type="PROSITE" id="PS51352"/>
    </source>
</evidence>
<evidence type="ECO:0000256" key="5">
    <source>
        <dbReference type="SAM" id="SignalP"/>
    </source>
</evidence>
<feature type="signal peptide" evidence="5">
    <location>
        <begin position="1"/>
        <end position="20"/>
    </location>
</feature>
<dbReference type="SUPFAM" id="SSF52833">
    <property type="entry name" value="Thioredoxin-like"/>
    <property type="match status" value="1"/>
</dbReference>
<dbReference type="EMBL" id="JABWMJ010000006">
    <property type="protein sequence ID" value="NUZ07030.1"/>
    <property type="molecule type" value="Genomic_DNA"/>
</dbReference>
<feature type="binding site" evidence="3">
    <location>
        <position position="166"/>
    </location>
    <ligand>
        <name>Cu cation</name>
        <dbReference type="ChEBI" id="CHEBI:23378"/>
    </ligand>
</feature>